<proteinExistence type="predicted"/>
<organism evidence="1">
    <name type="scientific">Ajellomyces dermatitidis (strain ATCC 18188 / CBS 674.68)</name>
    <name type="common">Blastomyces dermatitidis</name>
    <dbReference type="NCBI Taxonomy" id="653446"/>
    <lineage>
        <taxon>Eukaryota</taxon>
        <taxon>Fungi</taxon>
        <taxon>Dikarya</taxon>
        <taxon>Ascomycota</taxon>
        <taxon>Pezizomycotina</taxon>
        <taxon>Eurotiomycetes</taxon>
        <taxon>Eurotiomycetidae</taxon>
        <taxon>Onygenales</taxon>
        <taxon>Ajellomycetaceae</taxon>
        <taxon>Blastomyces</taxon>
    </lineage>
</organism>
<dbReference type="AlphaFoldDB" id="A0A0J9HGC2"/>
<reference evidence="1" key="1">
    <citation type="submission" date="2010-03" db="EMBL/GenBank/DDBJ databases">
        <title>Annotation of Blastomyces dermatitidis strain ATCC 18188.</title>
        <authorList>
            <consortium name="The Broad Institute Genome Sequencing Platform"/>
            <consortium name="Broad Institute Genome Sequencing Center for Infectious Disease."/>
            <person name="Cuomo C."/>
            <person name="Klein B."/>
            <person name="Sullivan T."/>
            <person name="Heitman J."/>
            <person name="Young S."/>
            <person name="Zeng Q."/>
            <person name="Gargeya S."/>
            <person name="Alvarado L."/>
            <person name="Berlin A.M."/>
            <person name="Chapman S.B."/>
            <person name="Chen Z."/>
            <person name="Freedman E."/>
            <person name="Gellesch M."/>
            <person name="Goldberg J."/>
            <person name="Griggs A."/>
            <person name="Gujja S."/>
            <person name="Heilman E."/>
            <person name="Heiman D."/>
            <person name="Howarth C."/>
            <person name="Mehta T."/>
            <person name="Neiman D."/>
            <person name="Pearson M."/>
            <person name="Roberts A."/>
            <person name="Saif S."/>
            <person name="Shea T."/>
            <person name="Shenoy N."/>
            <person name="Sisk P."/>
            <person name="Stolte C."/>
            <person name="Sykes S."/>
            <person name="White J."/>
            <person name="Yandava C."/>
            <person name="Haas B."/>
            <person name="Nusbaum C."/>
            <person name="Birren B."/>
        </authorList>
    </citation>
    <scope>NUCLEOTIDE SEQUENCE</scope>
    <source>
        <strain evidence="1">ATCC 18188</strain>
    </source>
</reference>
<dbReference type="EMBL" id="GG749449">
    <property type="protein sequence ID" value="KMW68114.1"/>
    <property type="molecule type" value="Genomic_DNA"/>
</dbReference>
<dbReference type="Proteomes" id="UP000007802">
    <property type="component" value="Unassembled WGS sequence"/>
</dbReference>
<name>A0A0J9HGC2_AJEDA</name>
<accession>A0A0J9HGC2</accession>
<gene>
    <name evidence="1" type="ORF">BDDG_12589</name>
</gene>
<evidence type="ECO:0000313" key="1">
    <source>
        <dbReference type="EMBL" id="KMW68114.1"/>
    </source>
</evidence>
<sequence>MLSLELRLALNRLTVPRHLARRVKPEVPAQDILSDFPTQAPTSLECPECLGDDRYPEAREFSYCNMYVLRDPWRRSMWNGWTFPNRSPAAVQIA</sequence>
<protein>
    <submittedName>
        <fullName evidence="1">Uncharacterized protein</fullName>
    </submittedName>
</protein>